<evidence type="ECO:0000259" key="3">
    <source>
        <dbReference type="Pfam" id="PF00753"/>
    </source>
</evidence>
<feature type="region of interest" description="Disordered" evidence="1">
    <location>
        <begin position="360"/>
        <end position="385"/>
    </location>
</feature>
<dbReference type="SUPFAM" id="SSF56281">
    <property type="entry name" value="Metallo-hydrolase/oxidoreductase"/>
    <property type="match status" value="1"/>
</dbReference>
<keyword evidence="4" id="KW-0378">Hydrolase</keyword>
<dbReference type="RefSeq" id="WP_182502083.1">
    <property type="nucleotide sequence ID" value="NZ_JACJHX010000003.1"/>
</dbReference>
<dbReference type="InterPro" id="IPR008964">
    <property type="entry name" value="Invasin/intimin_cell_adhesion"/>
</dbReference>
<evidence type="ECO:0000313" key="4">
    <source>
        <dbReference type="EMBL" id="MBA9026168.1"/>
    </source>
</evidence>
<evidence type="ECO:0000256" key="2">
    <source>
        <dbReference type="SAM" id="Phobius"/>
    </source>
</evidence>
<dbReference type="InterPro" id="IPR052159">
    <property type="entry name" value="Competence_DNA_uptake"/>
</dbReference>
<dbReference type="PANTHER" id="PTHR30619:SF1">
    <property type="entry name" value="RECOMBINATION PROTEIN 2"/>
    <property type="match status" value="1"/>
</dbReference>
<dbReference type="Gene3D" id="3.60.15.10">
    <property type="entry name" value="Ribonuclease Z/Hydroxyacylglutathione hydrolase-like"/>
    <property type="match status" value="1"/>
</dbReference>
<evidence type="ECO:0000313" key="5">
    <source>
        <dbReference type="Proteomes" id="UP000626697"/>
    </source>
</evidence>
<dbReference type="InterPro" id="IPR036866">
    <property type="entry name" value="RibonucZ/Hydroxyglut_hydro"/>
</dbReference>
<dbReference type="PANTHER" id="PTHR30619">
    <property type="entry name" value="DNA INTERNALIZATION/COMPETENCE PROTEIN COMEC/REC2"/>
    <property type="match status" value="1"/>
</dbReference>
<feature type="compositionally biased region" description="Basic and acidic residues" evidence="1">
    <location>
        <begin position="68"/>
        <end position="88"/>
    </location>
</feature>
<keyword evidence="2" id="KW-0812">Transmembrane</keyword>
<keyword evidence="2" id="KW-1133">Transmembrane helix</keyword>
<dbReference type="InterPro" id="IPR013783">
    <property type="entry name" value="Ig-like_fold"/>
</dbReference>
<dbReference type="SUPFAM" id="SSF49373">
    <property type="entry name" value="Invasin/intimin cell-adhesion fragments"/>
    <property type="match status" value="1"/>
</dbReference>
<gene>
    <name evidence="4" type="ORF">HNP81_001453</name>
</gene>
<dbReference type="Proteomes" id="UP000626697">
    <property type="component" value="Unassembled WGS sequence"/>
</dbReference>
<feature type="transmembrane region" description="Helical" evidence="2">
    <location>
        <begin position="38"/>
        <end position="57"/>
    </location>
</feature>
<dbReference type="EMBL" id="JACJHX010000003">
    <property type="protein sequence ID" value="MBA9026168.1"/>
    <property type="molecule type" value="Genomic_DNA"/>
</dbReference>
<feature type="compositionally biased region" description="Polar residues" evidence="1">
    <location>
        <begin position="360"/>
        <end position="374"/>
    </location>
</feature>
<dbReference type="GO" id="GO:0016787">
    <property type="term" value="F:hydrolase activity"/>
    <property type="evidence" value="ECO:0007669"/>
    <property type="project" value="UniProtKB-KW"/>
</dbReference>
<dbReference type="Gene3D" id="2.60.40.10">
    <property type="entry name" value="Immunoglobulins"/>
    <property type="match status" value="1"/>
</dbReference>
<keyword evidence="5" id="KW-1185">Reference proteome</keyword>
<feature type="region of interest" description="Disordered" evidence="1">
    <location>
        <begin position="61"/>
        <end position="88"/>
    </location>
</feature>
<name>A0ABR6CMC3_9BACI</name>
<comment type="caution">
    <text evidence="4">The sequence shown here is derived from an EMBL/GenBank/DDBJ whole genome shotgun (WGS) entry which is preliminary data.</text>
</comment>
<proteinExistence type="predicted"/>
<accession>A0ABR6CMC3</accession>
<keyword evidence="2" id="KW-0472">Membrane</keyword>
<dbReference type="Pfam" id="PF00753">
    <property type="entry name" value="Lactamase_B"/>
    <property type="match status" value="1"/>
</dbReference>
<reference evidence="4 5" key="1">
    <citation type="submission" date="2020-08" db="EMBL/GenBank/DDBJ databases">
        <title>Genomic Encyclopedia of Type Strains, Phase IV (KMG-IV): sequencing the most valuable type-strain genomes for metagenomic binning, comparative biology and taxonomic classification.</title>
        <authorList>
            <person name="Goeker M."/>
        </authorList>
    </citation>
    <scope>NUCLEOTIDE SEQUENCE [LARGE SCALE GENOMIC DNA]</scope>
    <source>
        <strain evidence="4 5">DSM 105481</strain>
    </source>
</reference>
<dbReference type="InterPro" id="IPR035681">
    <property type="entry name" value="ComA-like_MBL"/>
</dbReference>
<feature type="transmembrane region" description="Helical" evidence="2">
    <location>
        <begin position="6"/>
        <end position="26"/>
    </location>
</feature>
<dbReference type="CDD" id="cd07731">
    <property type="entry name" value="ComA-like_MBL-fold"/>
    <property type="match status" value="1"/>
</dbReference>
<feature type="domain" description="Metallo-beta-lactamase" evidence="3">
    <location>
        <begin position="118"/>
        <end position="307"/>
    </location>
</feature>
<evidence type="ECO:0000256" key="1">
    <source>
        <dbReference type="SAM" id="MobiDB-lite"/>
    </source>
</evidence>
<dbReference type="InterPro" id="IPR001279">
    <property type="entry name" value="Metallo-B-lactamas"/>
</dbReference>
<protein>
    <submittedName>
        <fullName evidence="4">Beta-lactamase superfamily II metal-dependent hydrolase</fullName>
    </submittedName>
</protein>
<organism evidence="4 5">
    <name type="scientific">Peribacillus huizhouensis</name>
    <dbReference type="NCBI Taxonomy" id="1501239"/>
    <lineage>
        <taxon>Bacteria</taxon>
        <taxon>Bacillati</taxon>
        <taxon>Bacillota</taxon>
        <taxon>Bacilli</taxon>
        <taxon>Bacillales</taxon>
        <taxon>Bacillaceae</taxon>
        <taxon>Peribacillus</taxon>
    </lineage>
</organism>
<sequence length="487" mass="52468">MEFLATILIVVAFFSFFIGLLGVMKGSVKFLRLRTRKASSLFVVAAFVVFIIGGAILPTTPDQQGTSQEKELKETKTAETKTAETKTEETKKDVVVSKPVTEEMAVHFVDVGQGAAQVIIAPNKKVMVIDAGNNDDEDKMVAYLKELGVSKVDILIGTHPDADHIGGMDAVIDSFDIGKIYMPKVQRNTQTFESVLQSIQNKVLTVTTAKAGIELDLDPAVQVKMIAPLDDTTSDANEMSAVVRLQYGEQSFLLTGDAGIPTEEKWLQSGELIQSTVLLTGHHGSNHSTSEAFLKAVQPKYAVIQVGKNSYGHPTSEVLERLHSEKINIYRNDTDGTIVFKTDGKEINVNKDAWEYTPAPKTQKQTAAPNQTQAKPAVTPPVSTPDVSNAIQASAVIDNSNPNQNEEVTVTVTVQDQNSQPVNGANVHLTLQFKSKDTVYEGVTNANGVASLSFRVGRAAAGFTVNGDITVTANGVTTTTQTAFTPK</sequence>